<keyword evidence="2" id="KW-1185">Reference proteome</keyword>
<evidence type="ECO:0000313" key="1">
    <source>
        <dbReference type="EMBL" id="QDT04753.1"/>
    </source>
</evidence>
<proteinExistence type="predicted"/>
<gene>
    <name evidence="1" type="ORF">K227x_31480</name>
</gene>
<sequence>MGAGGEGWGEGGLDAGCNRVVWCAGDGAL</sequence>
<evidence type="ECO:0000313" key="2">
    <source>
        <dbReference type="Proteomes" id="UP000318538"/>
    </source>
</evidence>
<accession>A0A517NC82</accession>
<reference evidence="1 2" key="1">
    <citation type="submission" date="2019-02" db="EMBL/GenBank/DDBJ databases">
        <title>Deep-cultivation of Planctomycetes and their phenomic and genomic characterization uncovers novel biology.</title>
        <authorList>
            <person name="Wiegand S."/>
            <person name="Jogler M."/>
            <person name="Boedeker C."/>
            <person name="Pinto D."/>
            <person name="Vollmers J."/>
            <person name="Rivas-Marin E."/>
            <person name="Kohn T."/>
            <person name="Peeters S.H."/>
            <person name="Heuer A."/>
            <person name="Rast P."/>
            <person name="Oberbeckmann S."/>
            <person name="Bunk B."/>
            <person name="Jeske O."/>
            <person name="Meyerdierks A."/>
            <person name="Storesund J.E."/>
            <person name="Kallscheuer N."/>
            <person name="Luecker S."/>
            <person name="Lage O.M."/>
            <person name="Pohl T."/>
            <person name="Merkel B.J."/>
            <person name="Hornburger P."/>
            <person name="Mueller R.-W."/>
            <person name="Bruemmer F."/>
            <person name="Labrenz M."/>
            <person name="Spormann A.M."/>
            <person name="Op den Camp H."/>
            <person name="Overmann J."/>
            <person name="Amann R."/>
            <person name="Jetten M.S.M."/>
            <person name="Mascher T."/>
            <person name="Medema M.H."/>
            <person name="Devos D.P."/>
            <person name="Kaster A.-K."/>
            <person name="Ovreas L."/>
            <person name="Rohde M."/>
            <person name="Galperin M.Y."/>
            <person name="Jogler C."/>
        </authorList>
    </citation>
    <scope>NUCLEOTIDE SEQUENCE [LARGE SCALE GENOMIC DNA]</scope>
    <source>
        <strain evidence="1 2">K22_7</strain>
    </source>
</reference>
<dbReference type="Proteomes" id="UP000318538">
    <property type="component" value="Chromosome"/>
</dbReference>
<protein>
    <submittedName>
        <fullName evidence="1">Uncharacterized protein</fullName>
    </submittedName>
</protein>
<dbReference type="AlphaFoldDB" id="A0A517NC82"/>
<dbReference type="KEGG" id="rlc:K227x_31480"/>
<organism evidence="1 2">
    <name type="scientific">Rubripirellula lacrimiformis</name>
    <dbReference type="NCBI Taxonomy" id="1930273"/>
    <lineage>
        <taxon>Bacteria</taxon>
        <taxon>Pseudomonadati</taxon>
        <taxon>Planctomycetota</taxon>
        <taxon>Planctomycetia</taxon>
        <taxon>Pirellulales</taxon>
        <taxon>Pirellulaceae</taxon>
        <taxon>Rubripirellula</taxon>
    </lineage>
</organism>
<name>A0A517NC82_9BACT</name>
<dbReference type="EMBL" id="CP036525">
    <property type="protein sequence ID" value="QDT04753.1"/>
    <property type="molecule type" value="Genomic_DNA"/>
</dbReference>